<feature type="region of interest" description="Disordered" evidence="1">
    <location>
        <begin position="1"/>
        <end position="77"/>
    </location>
</feature>
<protein>
    <recommendedName>
        <fullName evidence="2">DUF7869 domain-containing protein</fullName>
    </recommendedName>
</protein>
<dbReference type="PANTHER" id="PTHR33153">
    <property type="entry name" value="MYND-TYPE DOMAIN-CONTAINING PROTEIN"/>
    <property type="match status" value="1"/>
</dbReference>
<sequence>MNLMDVASSDPGRIIPKSSEFNRKRTKTTLPDISRNLQRDFGGIDPSDSDPSGHLSGSGSSPSSDSEDSTDFSPVKIAEDNLGLSPLRLLPGFATSIKRRKQFLASMSPPRELFSQFPIIAPLGNAETEEHEEDAQDENEDNGPFASEALSDSEEDKSPEQVVVTGRRFKETLREEKPPRVQVGNSRKRRPGEVDSGFVLSKLTPECLVKEQRQFCCKKTCVWNLGINRLRSERKRYFRLSRTERSVYLESLVTKLESGGVVFRLSQNLTVCRKAFKIIFCVGNSRLQRLRLQDKHPASIDTVARQPSAEAFILLEWLDSFFLSHCERQPADGKYHLPNNFTKKEVYDHYRTDMVQVRECLQYSSFKHYWVKFYPLVTIPTTNKFSVCDFCELYKSKRDKSVTNIEKAEAVQALKLHRKQQAEERAAAGRRRWKALDSPKDCAYIQIDGMDQKKTALPHFSKQPKSVDGAALVGVHLVGAMIFHGKLHTRAFLTYNNLKSDSNLTITVLQKILLEWEGILPPTLYLQLDNTVRENKNNILFAYLAMLLEKKVFTKIKLGFLLVGHTHDFVDQMFSRFSQALRRENAFTMSRLRSVIENSYDPKPVTTILTQTWDFKHFIETEPKLFRTLNDITQNQQYKFKIASALEVRVWCKQFSTDNTWEPPAGVRNILHIDGDRAILASEQVPLKSYAEIKRQTRRVQNIGPLIGRQEGEAVRHVQAIRQDIQTHCYPFFDDEQKDWWNHWFVQQEEIGRNIGNNRRERLVGDMCWFWHVPPERDEHAVDEPVAVTTTEEFRRRIFGQRRPIYSGPRRPAPGSAAADRAAHIGELTEIQEKSFLAVLADDETSFWICQVLKINRRNEEGEPTSVHIQWYATEDSNPYTGKFYLEKRRTNGKGRAALFRQEIDLEEVTVLSFNFIFTTARRLRKVTEKQIRTGLFRIARDKVASQPEVSNRLSQDIDSADDEETECSGPDLEEEEE</sequence>
<evidence type="ECO:0000256" key="1">
    <source>
        <dbReference type="SAM" id="MobiDB-lite"/>
    </source>
</evidence>
<accession>A0ABD3GJB3</accession>
<dbReference type="Proteomes" id="UP001633002">
    <property type="component" value="Unassembled WGS sequence"/>
</dbReference>
<name>A0ABD3GJB3_9MARC</name>
<feature type="domain" description="DUF7869" evidence="2">
    <location>
        <begin position="466"/>
        <end position="658"/>
    </location>
</feature>
<dbReference type="EMBL" id="JBJQOH010000007">
    <property type="protein sequence ID" value="KAL3678612.1"/>
    <property type="molecule type" value="Genomic_DNA"/>
</dbReference>
<feature type="compositionally biased region" description="Polar residues" evidence="1">
    <location>
        <begin position="948"/>
        <end position="958"/>
    </location>
</feature>
<feature type="compositionally biased region" description="Low complexity" evidence="1">
    <location>
        <begin position="45"/>
        <end position="64"/>
    </location>
</feature>
<feature type="compositionally biased region" description="Acidic residues" evidence="1">
    <location>
        <begin position="959"/>
        <end position="978"/>
    </location>
</feature>
<keyword evidence="4" id="KW-1185">Reference proteome</keyword>
<comment type="caution">
    <text evidence="3">The sequence shown here is derived from an EMBL/GenBank/DDBJ whole genome shotgun (WGS) entry which is preliminary data.</text>
</comment>
<dbReference type="InterPro" id="IPR057191">
    <property type="entry name" value="DUF7869"/>
</dbReference>
<evidence type="ECO:0000313" key="4">
    <source>
        <dbReference type="Proteomes" id="UP001633002"/>
    </source>
</evidence>
<proteinExistence type="predicted"/>
<organism evidence="3 4">
    <name type="scientific">Riccia sorocarpa</name>
    <dbReference type="NCBI Taxonomy" id="122646"/>
    <lineage>
        <taxon>Eukaryota</taxon>
        <taxon>Viridiplantae</taxon>
        <taxon>Streptophyta</taxon>
        <taxon>Embryophyta</taxon>
        <taxon>Marchantiophyta</taxon>
        <taxon>Marchantiopsida</taxon>
        <taxon>Marchantiidae</taxon>
        <taxon>Marchantiales</taxon>
        <taxon>Ricciaceae</taxon>
        <taxon>Riccia</taxon>
    </lineage>
</organism>
<dbReference type="AlphaFoldDB" id="A0ABD3GJB3"/>
<reference evidence="3 4" key="1">
    <citation type="submission" date="2024-09" db="EMBL/GenBank/DDBJ databases">
        <title>Chromosome-scale assembly of Riccia sorocarpa.</title>
        <authorList>
            <person name="Paukszto L."/>
        </authorList>
    </citation>
    <scope>NUCLEOTIDE SEQUENCE [LARGE SCALE GENOMIC DNA]</scope>
    <source>
        <strain evidence="3">LP-2024</strain>
        <tissue evidence="3">Aerial parts of the thallus</tissue>
    </source>
</reference>
<dbReference type="PANTHER" id="PTHR33153:SF3">
    <property type="entry name" value="TRAFFICKING PROTEIN PARTICLE COMPLEX SUBUNIT 11 DOMAIN-CONTAINING PROTEIN"/>
    <property type="match status" value="1"/>
</dbReference>
<evidence type="ECO:0000313" key="3">
    <source>
        <dbReference type="EMBL" id="KAL3678612.1"/>
    </source>
</evidence>
<feature type="region of interest" description="Disordered" evidence="1">
    <location>
        <begin position="127"/>
        <end position="162"/>
    </location>
</feature>
<feature type="compositionally biased region" description="Acidic residues" evidence="1">
    <location>
        <begin position="127"/>
        <end position="141"/>
    </location>
</feature>
<feature type="region of interest" description="Disordered" evidence="1">
    <location>
        <begin position="945"/>
        <end position="978"/>
    </location>
</feature>
<evidence type="ECO:0000259" key="2">
    <source>
        <dbReference type="Pfam" id="PF25273"/>
    </source>
</evidence>
<gene>
    <name evidence="3" type="ORF">R1sor_021568</name>
</gene>
<dbReference type="Pfam" id="PF25273">
    <property type="entry name" value="DUF7869"/>
    <property type="match status" value="1"/>
</dbReference>